<evidence type="ECO:0000313" key="8">
    <source>
        <dbReference type="EMBL" id="WAP69222.1"/>
    </source>
</evidence>
<dbReference type="Gene3D" id="3.40.710.10">
    <property type="entry name" value="DD-peptidase/beta-lactamase superfamily"/>
    <property type="match status" value="1"/>
</dbReference>
<evidence type="ECO:0000256" key="3">
    <source>
        <dbReference type="ARBA" id="ARBA00023136"/>
    </source>
</evidence>
<evidence type="ECO:0000259" key="6">
    <source>
        <dbReference type="Pfam" id="PF00905"/>
    </source>
</evidence>
<evidence type="ECO:0000256" key="1">
    <source>
        <dbReference type="ARBA" id="ARBA00004370"/>
    </source>
</evidence>
<dbReference type="Pfam" id="PF00905">
    <property type="entry name" value="Transpeptidase"/>
    <property type="match status" value="1"/>
</dbReference>
<dbReference type="InterPro" id="IPR050515">
    <property type="entry name" value="Beta-lactam/transpept"/>
</dbReference>
<dbReference type="Gene3D" id="3.30.450.330">
    <property type="match status" value="1"/>
</dbReference>
<keyword evidence="2" id="KW-0378">Hydrolase</keyword>
<accession>A0ABY7C0F4</accession>
<sequence length="583" mass="64137">MKRFISSLKRMTRPAKPLVDETAPQRGERLGRRRRPSLETPKTSGRFALAIGLFAAVYLVIGARLVEWGIDPTETATYFRSNPIMSARPQILDRDGRVLATDITTFSLFAEPRRVIDADEASELLLTVLPDLDPKWLFKKLSGEQGFVWLRRELTPGQKQAILDLGIPGVGFRSEKSRFYPGRSTAAYIVGHVNVDNQGTAGMEKWIDDQGYRALQNSGLATEADLTPVKLAMDLRVQHIVQDEIEQAMQRYQSLAAGGIVLDVETGEVVAMTSVPDYDPNVPSQALDKNRLNRMSAGLYEMGSTFKTFTTAMALDSGKVKLTDSFDATRPIRIGGFSISDFHGKRRVLSVPEIFIYSSNIGTAQEAEKVGIAGHQEFLTRLGLLSKWKTELPEVATPTQPKVWKLINSITISFGHGVSTTPMNTAVAAAALMNGGKLIPPTFLPRSKQEADAVAERVVSEKTSDEMRYLFRLNVADDRGSGNSADIKGYRVGGKTGTANKVVQGRYSDTKKFNAFLASFPTDHPRYIVLTVIDEPKPEKGKHYATAGWNAAVMAGNIIRRSATFLGVRPEFGETGKSLLVSY</sequence>
<reference evidence="8" key="1">
    <citation type="submission" date="2022-12" db="EMBL/GenBank/DDBJ databases">
        <title>Jiella pelagia sp. nov., isolated from phosphonate enriched culture of Northwest Pacific surface seawater.</title>
        <authorList>
            <person name="Shin D.Y."/>
            <person name="Hwang C.Y."/>
        </authorList>
    </citation>
    <scope>NUCLEOTIDE SEQUENCE</scope>
    <source>
        <strain evidence="8">HL-NP1</strain>
    </source>
</reference>
<evidence type="ECO:0000256" key="2">
    <source>
        <dbReference type="ARBA" id="ARBA00022645"/>
    </source>
</evidence>
<dbReference type="InterPro" id="IPR001460">
    <property type="entry name" value="PCN-bd_Tpept"/>
</dbReference>
<dbReference type="SUPFAM" id="SSF56601">
    <property type="entry name" value="beta-lactamase/transpeptidase-like"/>
    <property type="match status" value="1"/>
</dbReference>
<dbReference type="PANTHER" id="PTHR30627:SF1">
    <property type="entry name" value="PEPTIDOGLYCAN D,D-TRANSPEPTIDASE FTSI"/>
    <property type="match status" value="1"/>
</dbReference>
<dbReference type="RefSeq" id="WP_268881664.1">
    <property type="nucleotide sequence ID" value="NZ_CP114029.1"/>
</dbReference>
<evidence type="ECO:0000256" key="5">
    <source>
        <dbReference type="SAM" id="Phobius"/>
    </source>
</evidence>
<organism evidence="8 9">
    <name type="scientific">Jiella pelagia</name>
    <dbReference type="NCBI Taxonomy" id="2986949"/>
    <lineage>
        <taxon>Bacteria</taxon>
        <taxon>Pseudomonadati</taxon>
        <taxon>Pseudomonadota</taxon>
        <taxon>Alphaproteobacteria</taxon>
        <taxon>Hyphomicrobiales</taxon>
        <taxon>Aurantimonadaceae</taxon>
        <taxon>Jiella</taxon>
    </lineage>
</organism>
<dbReference type="Proteomes" id="UP001164020">
    <property type="component" value="Chromosome"/>
</dbReference>
<keyword evidence="3 5" id="KW-0472">Membrane</keyword>
<feature type="domain" description="Penicillin-binding protein dimerisation" evidence="7">
    <location>
        <begin position="85"/>
        <end position="198"/>
    </location>
</feature>
<feature type="region of interest" description="Disordered" evidence="4">
    <location>
        <begin position="1"/>
        <end position="40"/>
    </location>
</feature>
<keyword evidence="2" id="KW-0121">Carboxypeptidase</keyword>
<dbReference type="Pfam" id="PF03717">
    <property type="entry name" value="PBP_dimer"/>
    <property type="match status" value="1"/>
</dbReference>
<evidence type="ECO:0000259" key="7">
    <source>
        <dbReference type="Pfam" id="PF03717"/>
    </source>
</evidence>
<comment type="subcellular location">
    <subcellularLocation>
        <location evidence="1">Membrane</location>
    </subcellularLocation>
</comment>
<evidence type="ECO:0000313" key="9">
    <source>
        <dbReference type="Proteomes" id="UP001164020"/>
    </source>
</evidence>
<protein>
    <submittedName>
        <fullName evidence="8">Penicillin-binding protein 2</fullName>
    </submittedName>
</protein>
<dbReference type="SUPFAM" id="SSF56519">
    <property type="entry name" value="Penicillin binding protein dimerisation domain"/>
    <property type="match status" value="1"/>
</dbReference>
<dbReference type="Gene3D" id="3.90.1310.10">
    <property type="entry name" value="Penicillin-binding protein 2a (Domain 2)"/>
    <property type="match status" value="1"/>
</dbReference>
<gene>
    <name evidence="8" type="ORF">OH818_02615</name>
</gene>
<keyword evidence="9" id="KW-1185">Reference proteome</keyword>
<keyword evidence="5" id="KW-0812">Transmembrane</keyword>
<proteinExistence type="predicted"/>
<feature type="transmembrane region" description="Helical" evidence="5">
    <location>
        <begin position="47"/>
        <end position="66"/>
    </location>
</feature>
<dbReference type="InterPro" id="IPR036138">
    <property type="entry name" value="PBP_dimer_sf"/>
</dbReference>
<dbReference type="EMBL" id="CP114029">
    <property type="protein sequence ID" value="WAP69222.1"/>
    <property type="molecule type" value="Genomic_DNA"/>
</dbReference>
<keyword evidence="2" id="KW-0645">Protease</keyword>
<keyword evidence="5" id="KW-1133">Transmembrane helix</keyword>
<dbReference type="InterPro" id="IPR005311">
    <property type="entry name" value="PBP_dimer"/>
</dbReference>
<dbReference type="InterPro" id="IPR012338">
    <property type="entry name" value="Beta-lactam/transpept-like"/>
</dbReference>
<dbReference type="PANTHER" id="PTHR30627">
    <property type="entry name" value="PEPTIDOGLYCAN D,D-TRANSPEPTIDASE"/>
    <property type="match status" value="1"/>
</dbReference>
<feature type="domain" description="Penicillin-binding protein transpeptidase" evidence="6">
    <location>
        <begin position="260"/>
        <end position="545"/>
    </location>
</feature>
<evidence type="ECO:0000256" key="4">
    <source>
        <dbReference type="SAM" id="MobiDB-lite"/>
    </source>
</evidence>
<name>A0ABY7C0F4_9HYPH</name>